<dbReference type="InterPro" id="IPR034732">
    <property type="entry name" value="EPHD"/>
</dbReference>
<keyword evidence="3" id="KW-0597">Phosphoprotein</keyword>
<feature type="compositionally biased region" description="Polar residues" evidence="10">
    <location>
        <begin position="511"/>
        <end position="526"/>
    </location>
</feature>
<keyword evidence="9" id="KW-0539">Nucleus</keyword>
<evidence type="ECO:0000313" key="13">
    <source>
        <dbReference type="RefSeq" id="XP_026544055.1"/>
    </source>
</evidence>
<evidence type="ECO:0000256" key="2">
    <source>
        <dbReference type="ARBA" id="ARBA00022499"/>
    </source>
</evidence>
<feature type="region of interest" description="Disordered" evidence="10">
    <location>
        <begin position="464"/>
        <end position="526"/>
    </location>
</feature>
<keyword evidence="5" id="KW-0863">Zinc-finger</keyword>
<evidence type="ECO:0000313" key="12">
    <source>
        <dbReference type="Proteomes" id="UP000504612"/>
    </source>
</evidence>
<feature type="compositionally biased region" description="Basic and acidic residues" evidence="10">
    <location>
        <begin position="1545"/>
        <end position="1570"/>
    </location>
</feature>
<feature type="compositionally biased region" description="Polar residues" evidence="10">
    <location>
        <begin position="544"/>
        <end position="569"/>
    </location>
</feature>
<feature type="compositionally biased region" description="Low complexity" evidence="10">
    <location>
        <begin position="122"/>
        <end position="135"/>
    </location>
</feature>
<feature type="region of interest" description="Disordered" evidence="10">
    <location>
        <begin position="544"/>
        <end position="577"/>
    </location>
</feature>
<feature type="region of interest" description="Disordered" evidence="10">
    <location>
        <begin position="774"/>
        <end position="793"/>
    </location>
</feature>
<evidence type="ECO:0000256" key="5">
    <source>
        <dbReference type="ARBA" id="ARBA00022771"/>
    </source>
</evidence>
<feature type="compositionally biased region" description="Polar residues" evidence="10">
    <location>
        <begin position="1571"/>
        <end position="1580"/>
    </location>
</feature>
<dbReference type="PANTHER" id="PTHR14955">
    <property type="entry name" value="RETINOIC ACID INDUCED 1/TRANSCRIPTION FACTOR 20"/>
    <property type="match status" value="1"/>
</dbReference>
<feature type="compositionally biased region" description="Basic residues" evidence="10">
    <location>
        <begin position="1595"/>
        <end position="1606"/>
    </location>
</feature>
<dbReference type="GO" id="GO:0032922">
    <property type="term" value="P:circadian regulation of gene expression"/>
    <property type="evidence" value="ECO:0007669"/>
    <property type="project" value="TreeGrafter"/>
</dbReference>
<feature type="compositionally biased region" description="Basic and acidic residues" evidence="10">
    <location>
        <begin position="640"/>
        <end position="649"/>
    </location>
</feature>
<comment type="subcellular location">
    <subcellularLocation>
        <location evidence="1">Nucleus</location>
    </subcellularLocation>
</comment>
<feature type="compositionally biased region" description="Polar residues" evidence="10">
    <location>
        <begin position="217"/>
        <end position="246"/>
    </location>
</feature>
<feature type="region of interest" description="Disordered" evidence="10">
    <location>
        <begin position="630"/>
        <end position="649"/>
    </location>
</feature>
<evidence type="ECO:0000259" key="11">
    <source>
        <dbReference type="PROSITE" id="PS51805"/>
    </source>
</evidence>
<gene>
    <name evidence="13 14 15" type="primary">RAI1</name>
</gene>
<dbReference type="PANTHER" id="PTHR14955:SF6">
    <property type="entry name" value="RETINOIC ACID-INDUCED PROTEIN 1"/>
    <property type="match status" value="1"/>
</dbReference>
<feature type="region of interest" description="Disordered" evidence="10">
    <location>
        <begin position="813"/>
        <end position="873"/>
    </location>
</feature>
<feature type="compositionally biased region" description="Low complexity" evidence="10">
    <location>
        <begin position="347"/>
        <end position="361"/>
    </location>
</feature>
<accession>A0A6J1VM61</accession>
<name>A0A6J1VM61_9SAUR</name>
<feature type="region of interest" description="Disordered" evidence="10">
    <location>
        <begin position="282"/>
        <end position="306"/>
    </location>
</feature>
<dbReference type="GO" id="GO:0006357">
    <property type="term" value="P:regulation of transcription by RNA polymerase II"/>
    <property type="evidence" value="ECO:0007669"/>
    <property type="project" value="TreeGrafter"/>
</dbReference>
<feature type="region of interest" description="Disordered" evidence="10">
    <location>
        <begin position="907"/>
        <end position="942"/>
    </location>
</feature>
<feature type="region of interest" description="Disordered" evidence="10">
    <location>
        <begin position="1399"/>
        <end position="1424"/>
    </location>
</feature>
<keyword evidence="2" id="KW-1017">Isopeptide bond</keyword>
<dbReference type="SMART" id="SM00249">
    <property type="entry name" value="PHD"/>
    <property type="match status" value="1"/>
</dbReference>
<keyword evidence="8" id="KW-0010">Activator</keyword>
<feature type="compositionally biased region" description="Low complexity" evidence="10">
    <location>
        <begin position="1278"/>
        <end position="1287"/>
    </location>
</feature>
<feature type="compositionally biased region" description="Basic and acidic residues" evidence="10">
    <location>
        <begin position="1158"/>
        <end position="1171"/>
    </location>
</feature>
<feature type="compositionally biased region" description="Basic and acidic residues" evidence="10">
    <location>
        <begin position="837"/>
        <end position="851"/>
    </location>
</feature>
<feature type="compositionally biased region" description="Low complexity" evidence="10">
    <location>
        <begin position="201"/>
        <end position="210"/>
    </location>
</feature>
<feature type="region of interest" description="Disordered" evidence="10">
    <location>
        <begin position="1809"/>
        <end position="1828"/>
    </location>
</feature>
<feature type="compositionally biased region" description="Basic and acidic residues" evidence="10">
    <location>
        <begin position="922"/>
        <end position="931"/>
    </location>
</feature>
<dbReference type="Proteomes" id="UP000504612">
    <property type="component" value="Unplaced"/>
</dbReference>
<feature type="compositionally biased region" description="Polar residues" evidence="10">
    <location>
        <begin position="12"/>
        <end position="25"/>
    </location>
</feature>
<keyword evidence="7" id="KW-0832">Ubl conjugation</keyword>
<organism evidence="12 13">
    <name type="scientific">Notechis scutatus</name>
    <name type="common">mainland tiger snake</name>
    <dbReference type="NCBI Taxonomy" id="8663"/>
    <lineage>
        <taxon>Eukaryota</taxon>
        <taxon>Metazoa</taxon>
        <taxon>Chordata</taxon>
        <taxon>Craniata</taxon>
        <taxon>Vertebrata</taxon>
        <taxon>Euteleostomi</taxon>
        <taxon>Lepidosauria</taxon>
        <taxon>Squamata</taxon>
        <taxon>Bifurcata</taxon>
        <taxon>Unidentata</taxon>
        <taxon>Episquamata</taxon>
        <taxon>Toxicofera</taxon>
        <taxon>Serpentes</taxon>
        <taxon>Colubroidea</taxon>
        <taxon>Elapidae</taxon>
        <taxon>Hydrophiinae</taxon>
        <taxon>Notechis</taxon>
    </lineage>
</organism>
<keyword evidence="4" id="KW-0479">Metal-binding</keyword>
<evidence type="ECO:0000256" key="10">
    <source>
        <dbReference type="SAM" id="MobiDB-lite"/>
    </source>
</evidence>
<evidence type="ECO:0000313" key="15">
    <source>
        <dbReference type="RefSeq" id="XP_026544057.1"/>
    </source>
</evidence>
<evidence type="ECO:0000256" key="6">
    <source>
        <dbReference type="ARBA" id="ARBA00022833"/>
    </source>
</evidence>
<dbReference type="RefSeq" id="XP_026544057.1">
    <property type="nucleotide sequence ID" value="XM_026688272.1"/>
</dbReference>
<feature type="region of interest" description="Disordered" evidence="10">
    <location>
        <begin position="1152"/>
        <end position="1174"/>
    </location>
</feature>
<dbReference type="GO" id="GO:0008270">
    <property type="term" value="F:zinc ion binding"/>
    <property type="evidence" value="ECO:0007669"/>
    <property type="project" value="UniProtKB-KW"/>
</dbReference>
<dbReference type="Pfam" id="PF13771">
    <property type="entry name" value="zf-HC5HC2H"/>
    <property type="match status" value="1"/>
</dbReference>
<dbReference type="RefSeq" id="XP_026544055.1">
    <property type="nucleotide sequence ID" value="XM_026688270.1"/>
</dbReference>
<dbReference type="PROSITE" id="PS51805">
    <property type="entry name" value="EPHD"/>
    <property type="match status" value="1"/>
</dbReference>
<dbReference type="Gene3D" id="3.30.40.10">
    <property type="entry name" value="Zinc/RING finger domain, C3HC4 (zinc finger)"/>
    <property type="match status" value="1"/>
</dbReference>
<feature type="compositionally biased region" description="Polar residues" evidence="10">
    <location>
        <begin position="154"/>
        <end position="168"/>
    </location>
</feature>
<dbReference type="FunFam" id="3.30.40.10:FF:000116">
    <property type="entry name" value="Transcription factor 20 (AR1)"/>
    <property type="match status" value="1"/>
</dbReference>
<reference evidence="13 14" key="1">
    <citation type="submission" date="2025-04" db="UniProtKB">
        <authorList>
            <consortium name="RefSeq"/>
        </authorList>
    </citation>
    <scope>IDENTIFICATION</scope>
</reference>
<keyword evidence="12" id="KW-1185">Reference proteome</keyword>
<feature type="domain" description="PHD-type" evidence="11">
    <location>
        <begin position="1843"/>
        <end position="1973"/>
    </location>
</feature>
<feature type="region of interest" description="Disordered" evidence="10">
    <location>
        <begin position="1"/>
        <end position="266"/>
    </location>
</feature>
<feature type="compositionally biased region" description="Polar residues" evidence="10">
    <location>
        <begin position="376"/>
        <end position="387"/>
    </location>
</feature>
<evidence type="ECO:0000256" key="7">
    <source>
        <dbReference type="ARBA" id="ARBA00022843"/>
    </source>
</evidence>
<feature type="compositionally biased region" description="Polar residues" evidence="10">
    <location>
        <begin position="406"/>
        <end position="416"/>
    </location>
</feature>
<evidence type="ECO:0000256" key="3">
    <source>
        <dbReference type="ARBA" id="ARBA00022553"/>
    </source>
</evidence>
<feature type="compositionally biased region" description="Pro residues" evidence="10">
    <location>
        <begin position="52"/>
        <end position="62"/>
    </location>
</feature>
<dbReference type="CTD" id="10743"/>
<dbReference type="RefSeq" id="XP_026544056.1">
    <property type="nucleotide sequence ID" value="XM_026688271.1"/>
</dbReference>
<evidence type="ECO:0000256" key="1">
    <source>
        <dbReference type="ARBA" id="ARBA00004123"/>
    </source>
</evidence>
<evidence type="ECO:0000256" key="9">
    <source>
        <dbReference type="ARBA" id="ARBA00023242"/>
    </source>
</evidence>
<evidence type="ECO:0000313" key="14">
    <source>
        <dbReference type="RefSeq" id="XP_026544056.1"/>
    </source>
</evidence>
<dbReference type="GeneID" id="113425965"/>
<feature type="region of interest" description="Disordered" evidence="10">
    <location>
        <begin position="1539"/>
        <end position="1630"/>
    </location>
</feature>
<sequence length="1977" mass="215452">MQSFRERCGFHGNQQNYQPTSSQDSSRLENYRHQSPACERQRLVTKEYYSPQQPPPPLPPLPYQAFGENSAVEKYHRGSNKPLRSQQLPSRPASFPNYPIQENSPYPSRYAGEDGLQGWGSPQQQQQQQQQQQPPQALPGGVAKYEDNLMKKTATPSSSRQYHEQTPQLPFRSHSLHLQQQPGPQPSPLTYPKLPRQKMQSEVSSSLSFSQGAHFPQHSQSFPASSTYTSVQSGGQTAHSYKSCNPSPAPPTHERGLGSATSLPAAQRVQGLHSYQPNRISYEQQPQQPPPPPPPPPPPSLQGRHHAQEALHYQNLAKYQHYNQPGQSYCQADAPVRTPDQYYQTFSPSSSHSPARSVGRSPSYSSTPSPLMPNLENFQYSQQSLTPGTFPASLADHSHFMPLLNPSPTDGTSSDAQPPANCKNLSKEKIPENLLSDLSLQSLTALTSQVENISNTVQQLLLSKSTGMPQKKGIKNSPRTPEQLKGQHCSPEGNNYSAEQAGTPHSDPLSAPQSVHAETQDTDYLSGSEDQLERGFLYCSQSRSPARVNSNSKPKPESVSTCSVTSPDDMSTKSDDSFQSIHTSLPLESFTKFVAGERDCPRLLLSALSQEELASEIIGLQDAINEKADKGWANSPAPNKDPDKSPFHLENHRTCLDSVVKSPWSNQGDSNALAEPLKIDKGLGRNNGKNFTEEVYDSSQVSFTTTETKNSLKTTSSVGYNAKPNISVATSSSETPGSFSCYSNATANSVSSENAMENFEWPDENLSDTWKELGSSLQSSDLPKSLFSGKLSEPSEEKKNASCLSLCGPEGSNEGEGITGFSQQQQASKGEALNYDEATRTESDRWLEDTARNSCSGEDFSELPMMSSPDLKESDLEPEEYSSLCELAGSEQKTLTYDAFTPKPAENAPVLSLQDTPGSAEEATHTVEKENTAPPSHLSDPSVLLLGPAVGTDTKVKSWFETSLHHLKSKEESAAGDSVPQEMTETPTTFLLKKQVLPDKLTITSEPTSRGKSLRSKKLQCRLSGGEESIQSMSNPCSGIQAAGLVANTCPAPNNLIEMPSKNTHGQTPRFPTEGLPARMCTRSFTAMIEPRMPDPLEGAKASTPHEKLAGKKSMCVLKERVAFKARKANGKTSPKPCNLSPPLISTLTQNEDSAVPKAKEADPVETEMKDQQSMILRSRTRTQEVFYTKRRREKNMVEVDFKTAKLSRKVFPNNHLPGSFKISSEKESKLGKQMKARPELVGKIVERPLHALKRKSVFLPPIPAKKRNLILRSNNHSSSSSSSSSSGKEEKPDVSSGLFKRVPSSRRTNVKLSPKNSCEVMLKSPQAKENPGVCIKITSRASFQGAMKTKVLPPRKGRGLKLEAIVQKITSPNLKKFACRTVATAIPVSAATAAAAANSNPLSPSLPEREQASKNTSGTPAVGEAQPLNQALSQKAPAAAAAKQLCRNPNNRSFRGKLMNSKKLSSNCFQGEAYSSPEMLQLSGDSMAASTGCLLPKKRNRKGKVASFHVAKTSLEKCPHLSPALFLAAQEKPGAVAVATAAGKGDEGQREGKKPRGEDKGLGKTESVEGKSSQAQTRAQKQRAHHANYNGYTKRQRKHHKRRKVQSVPSRCKNKTRQRHQQQAPLLSPTEPEIRLKYVSCKRLRADSRAPPFSPYIRMEKWDEFLTTCTVVNCPAEEAKLHNQQQQQQQHHTSSFSSLSAQAGLLGTACLRPPAILPLSSMMHLGPVVSKALNAACLVCCLCRQPANYKDQGDLCGPYYPEDCLPKKKSRLKEKVKVEALGEGPPPSSSSSSSLAERLLKATDNNCATGTLGGKAPRLDSGADSARQSALRSSSRGLFRKLQSCYCCDERTEGEEATAGVSVAALEKLRRHECGKAESPLPDPAGETQEHWVHEACAVWTAGVYLVAGKLYGLQEAIKMAADVTCSGCQRVGATIGCCHKGCTQTFHYTCALDEGCLLAEETFLLNCPKHKTQLL</sequence>
<evidence type="ECO:0000256" key="4">
    <source>
        <dbReference type="ARBA" id="ARBA00022723"/>
    </source>
</evidence>
<dbReference type="InterPro" id="IPR001965">
    <property type="entry name" value="Znf_PHD"/>
</dbReference>
<dbReference type="InterPro" id="IPR052440">
    <property type="entry name" value="Trans_Reg/Chrom_Remod"/>
</dbReference>
<evidence type="ECO:0000256" key="8">
    <source>
        <dbReference type="ARBA" id="ARBA00023159"/>
    </source>
</evidence>
<protein>
    <submittedName>
        <fullName evidence="13 14">Retinoic acid-induced protein 1</fullName>
    </submittedName>
</protein>
<dbReference type="KEGG" id="nss:113425965"/>
<feature type="region of interest" description="Disordered" evidence="10">
    <location>
        <begin position="340"/>
        <end position="424"/>
    </location>
</feature>
<dbReference type="InterPro" id="IPR013083">
    <property type="entry name" value="Znf_RING/FYVE/PHD"/>
</dbReference>
<feature type="region of interest" description="Disordered" evidence="10">
    <location>
        <begin position="1270"/>
        <end position="1313"/>
    </location>
</feature>
<proteinExistence type="predicted"/>
<dbReference type="GO" id="GO:0005634">
    <property type="term" value="C:nucleus"/>
    <property type="evidence" value="ECO:0007669"/>
    <property type="project" value="UniProtKB-SubCell"/>
</dbReference>
<keyword evidence="6" id="KW-0862">Zinc</keyword>
<feature type="compositionally biased region" description="Pro residues" evidence="10">
    <location>
        <begin position="287"/>
        <end position="300"/>
    </location>
</feature>